<dbReference type="GO" id="GO:0005524">
    <property type="term" value="F:ATP binding"/>
    <property type="evidence" value="ECO:0007669"/>
    <property type="project" value="UniProtKB-KW"/>
</dbReference>
<evidence type="ECO:0000313" key="16">
    <source>
        <dbReference type="Proteomes" id="UP000076079"/>
    </source>
</evidence>
<gene>
    <name evidence="15" type="primary">rpfC_4</name>
    <name evidence="15" type="ORF">LuPra_01855</name>
</gene>
<evidence type="ECO:0000256" key="1">
    <source>
        <dbReference type="ARBA" id="ARBA00000085"/>
    </source>
</evidence>
<feature type="modified residue" description="4-aspartylphosphate" evidence="11">
    <location>
        <position position="662"/>
    </location>
</feature>
<dbReference type="FunFam" id="3.30.565.10:FF:000010">
    <property type="entry name" value="Sensor histidine kinase RcsC"/>
    <property type="match status" value="1"/>
</dbReference>
<dbReference type="Gene3D" id="1.10.287.130">
    <property type="match status" value="1"/>
</dbReference>
<comment type="catalytic activity">
    <reaction evidence="1">
        <text>ATP + protein L-histidine = ADP + protein N-phospho-L-histidine.</text>
        <dbReference type="EC" id="2.7.13.3"/>
    </reaction>
</comment>
<evidence type="ECO:0000256" key="3">
    <source>
        <dbReference type="ARBA" id="ARBA00022553"/>
    </source>
</evidence>
<dbReference type="PANTHER" id="PTHR45339:SF1">
    <property type="entry name" value="HYBRID SIGNAL TRANSDUCTION HISTIDINE KINASE J"/>
    <property type="match status" value="1"/>
</dbReference>
<protein>
    <recommendedName>
        <fullName evidence="10">Sensory/regulatory protein RpfC</fullName>
        <ecNumber evidence="2">2.7.13.3</ecNumber>
    </recommendedName>
</protein>
<keyword evidence="7" id="KW-0067">ATP-binding</keyword>
<dbReference type="SMART" id="SM00448">
    <property type="entry name" value="REC"/>
    <property type="match status" value="1"/>
</dbReference>
<dbReference type="STRING" id="1855912.LuPra_01855"/>
<keyword evidence="6" id="KW-0418">Kinase</keyword>
<dbReference type="InterPro" id="IPR003661">
    <property type="entry name" value="HisK_dim/P_dom"/>
</dbReference>
<organism evidence="15 16">
    <name type="scientific">Luteitalea pratensis</name>
    <dbReference type="NCBI Taxonomy" id="1855912"/>
    <lineage>
        <taxon>Bacteria</taxon>
        <taxon>Pseudomonadati</taxon>
        <taxon>Acidobacteriota</taxon>
        <taxon>Vicinamibacteria</taxon>
        <taxon>Vicinamibacterales</taxon>
        <taxon>Vicinamibacteraceae</taxon>
        <taxon>Luteitalea</taxon>
    </lineage>
</organism>
<dbReference type="PROSITE" id="PS50110">
    <property type="entry name" value="RESPONSE_REGULATORY"/>
    <property type="match status" value="1"/>
</dbReference>
<evidence type="ECO:0000313" key="15">
    <source>
        <dbReference type="EMBL" id="AMY08651.1"/>
    </source>
</evidence>
<evidence type="ECO:0000256" key="9">
    <source>
        <dbReference type="ARBA" id="ARBA00064003"/>
    </source>
</evidence>
<name>A0A143PJH0_LUTPR</name>
<dbReference type="InterPro" id="IPR036097">
    <property type="entry name" value="HisK_dim/P_sf"/>
</dbReference>
<accession>A0A143PJH0</accession>
<dbReference type="CDD" id="cd00082">
    <property type="entry name" value="HisKA"/>
    <property type="match status" value="1"/>
</dbReference>
<keyword evidence="4 15" id="KW-0808">Transferase</keyword>
<dbReference type="SUPFAM" id="SSF55874">
    <property type="entry name" value="ATPase domain of HSP90 chaperone/DNA topoisomerase II/histidine kinase"/>
    <property type="match status" value="1"/>
</dbReference>
<dbReference type="EMBL" id="CP015136">
    <property type="protein sequence ID" value="AMY08651.1"/>
    <property type="molecule type" value="Genomic_DNA"/>
</dbReference>
<dbReference type="PANTHER" id="PTHR45339">
    <property type="entry name" value="HYBRID SIGNAL TRANSDUCTION HISTIDINE KINASE J"/>
    <property type="match status" value="1"/>
</dbReference>
<dbReference type="SMART" id="SM00387">
    <property type="entry name" value="HATPase_c"/>
    <property type="match status" value="1"/>
</dbReference>
<dbReference type="EC" id="2.7.13.3" evidence="2"/>
<dbReference type="SUPFAM" id="SSF47384">
    <property type="entry name" value="Homodimeric domain of signal transducing histidine kinase"/>
    <property type="match status" value="1"/>
</dbReference>
<evidence type="ECO:0000256" key="6">
    <source>
        <dbReference type="ARBA" id="ARBA00022777"/>
    </source>
</evidence>
<dbReference type="CDD" id="cd17546">
    <property type="entry name" value="REC_hyHK_CKI1_RcsC-like"/>
    <property type="match status" value="1"/>
</dbReference>
<dbReference type="PRINTS" id="PR00344">
    <property type="entry name" value="BCTRLSENSOR"/>
</dbReference>
<evidence type="ECO:0000256" key="8">
    <source>
        <dbReference type="ARBA" id="ARBA00023012"/>
    </source>
</evidence>
<keyword evidence="5" id="KW-0547">Nucleotide-binding</keyword>
<dbReference type="InterPro" id="IPR001789">
    <property type="entry name" value="Sig_transdc_resp-reg_receiver"/>
</dbReference>
<dbReference type="Proteomes" id="UP000076079">
    <property type="component" value="Chromosome"/>
</dbReference>
<proteinExistence type="predicted"/>
<evidence type="ECO:0000256" key="4">
    <source>
        <dbReference type="ARBA" id="ARBA00022679"/>
    </source>
</evidence>
<dbReference type="Gene3D" id="3.30.450.20">
    <property type="entry name" value="PAS domain"/>
    <property type="match status" value="1"/>
</dbReference>
<sequence length="737" mass="79600">MLPLASEPSESSPTRSRSRASAVLPLPTSHDDPVALTAAVHEAVAGIQQALLWGMDVDDCRSLALDAFVELTASTWGAVAHIASDSGAAAPTLHIDLDRNTRVPADPDGPAPPSRDEFAALALPHVRRATTRRAPLTVRLPGPAGAAQRAGVRASPDWMLVLPVPAGSAPNSVVLLVRGAGGYTEATASAVEPLLRLTAHVDTWAREVEARRATERELERERRRLGLALQASNVGVFEFDAGTGALQWDARLWTMHGLSPRDQPWTIGDWSSLLHPDDAHRVVDDLMASVEQQRPLETQYRIVCGDGEVRYIRSNGQIFEHAAGRLVMVGASIDVTVDVRLQQELAAERAQAEAATRAKSQFLATMSHEIRTPMNGVLGMLELLLRSGLSAEQHELAMTAHESAECLLRILNDILDLSKLESHQVSIESIPFQPAKVIADTVALLVPRAAEKNLQLHRDIDTDIPDWISGDPMRLRQVVLNLTGNAIKFTAEGHVTVRARLERDAIQTLQLRVEITDTGEGIPHEAQPRLFQHFVQADSSTSRRFGGTGLGLAISRQLVELMGGRIGLTSAPRQGSTFWFVVPAVATSPPQNGEDAARPLHKAPAPVVVAPLRILAVDDNAVNRRLVQAFLASGKHVVRAVDGGHEALAALAEEAFDLVLLDIQMPVMDGLTCLRHIRTSGGAMRDVPVIALTANAMAGDKERYLAEGFTDYVSKPMTMQSLAEAMARATAPRRILV</sequence>
<keyword evidence="16" id="KW-1185">Reference proteome</keyword>
<dbReference type="Pfam" id="PF00512">
    <property type="entry name" value="HisKA"/>
    <property type="match status" value="1"/>
</dbReference>
<dbReference type="Pfam" id="PF08447">
    <property type="entry name" value="PAS_3"/>
    <property type="match status" value="1"/>
</dbReference>
<dbReference type="Pfam" id="PF00072">
    <property type="entry name" value="Response_reg"/>
    <property type="match status" value="1"/>
</dbReference>
<feature type="domain" description="Histidine kinase" evidence="13">
    <location>
        <begin position="365"/>
        <end position="586"/>
    </location>
</feature>
<reference evidence="16" key="2">
    <citation type="submission" date="2016-04" db="EMBL/GenBank/DDBJ databases">
        <title>First Complete Genome Sequence of a Subdivision 6 Acidobacterium.</title>
        <authorList>
            <person name="Huang S."/>
            <person name="Vieira S."/>
            <person name="Bunk B."/>
            <person name="Riedel T."/>
            <person name="Sproeer C."/>
            <person name="Overmann J."/>
        </authorList>
    </citation>
    <scope>NUCLEOTIDE SEQUENCE [LARGE SCALE GENOMIC DNA]</scope>
    <source>
        <strain evidence="16">DSM 100886 HEG_-6_39</strain>
    </source>
</reference>
<evidence type="ECO:0000256" key="7">
    <source>
        <dbReference type="ARBA" id="ARBA00022840"/>
    </source>
</evidence>
<feature type="compositionally biased region" description="Low complexity" evidence="12">
    <location>
        <begin position="1"/>
        <end position="22"/>
    </location>
</feature>
<dbReference type="AlphaFoldDB" id="A0A143PJH0"/>
<evidence type="ECO:0000259" key="14">
    <source>
        <dbReference type="PROSITE" id="PS50110"/>
    </source>
</evidence>
<dbReference type="CDD" id="cd16922">
    <property type="entry name" value="HATPase_EvgS-ArcB-TorS-like"/>
    <property type="match status" value="1"/>
</dbReference>
<dbReference type="Pfam" id="PF02518">
    <property type="entry name" value="HATPase_c"/>
    <property type="match status" value="1"/>
</dbReference>
<dbReference type="Gene3D" id="3.40.50.2300">
    <property type="match status" value="1"/>
</dbReference>
<dbReference type="Gene3D" id="3.30.565.10">
    <property type="entry name" value="Histidine kinase-like ATPase, C-terminal domain"/>
    <property type="match status" value="1"/>
</dbReference>
<evidence type="ECO:0000256" key="5">
    <source>
        <dbReference type="ARBA" id="ARBA00022741"/>
    </source>
</evidence>
<dbReference type="SUPFAM" id="SSF52172">
    <property type="entry name" value="CheY-like"/>
    <property type="match status" value="1"/>
</dbReference>
<dbReference type="KEGG" id="abac:LuPra_01855"/>
<comment type="subunit">
    <text evidence="9">At low DSF concentrations, interacts with RpfF.</text>
</comment>
<dbReference type="FunFam" id="1.10.287.130:FF:000002">
    <property type="entry name" value="Two-component osmosensing histidine kinase"/>
    <property type="match status" value="1"/>
</dbReference>
<dbReference type="InterPro" id="IPR035965">
    <property type="entry name" value="PAS-like_dom_sf"/>
</dbReference>
<evidence type="ECO:0000259" key="13">
    <source>
        <dbReference type="PROSITE" id="PS50109"/>
    </source>
</evidence>
<feature type="region of interest" description="Disordered" evidence="12">
    <location>
        <begin position="1"/>
        <end position="28"/>
    </location>
</feature>
<dbReference type="InterPro" id="IPR011006">
    <property type="entry name" value="CheY-like_superfamily"/>
</dbReference>
<dbReference type="InterPro" id="IPR005467">
    <property type="entry name" value="His_kinase_dom"/>
</dbReference>
<feature type="domain" description="Response regulatory" evidence="14">
    <location>
        <begin position="613"/>
        <end position="730"/>
    </location>
</feature>
<dbReference type="CDD" id="cd00130">
    <property type="entry name" value="PAS"/>
    <property type="match status" value="1"/>
</dbReference>
<dbReference type="PATRIC" id="fig|1813736.3.peg.1945"/>
<evidence type="ECO:0000256" key="11">
    <source>
        <dbReference type="PROSITE-ProRule" id="PRU00169"/>
    </source>
</evidence>
<reference evidence="15 16" key="1">
    <citation type="journal article" date="2016" name="Genome Announc.">
        <title>First Complete Genome Sequence of a Subdivision 6 Acidobacterium Strain.</title>
        <authorList>
            <person name="Huang S."/>
            <person name="Vieira S."/>
            <person name="Bunk B."/>
            <person name="Riedel T."/>
            <person name="Sproer C."/>
            <person name="Overmann J."/>
        </authorList>
    </citation>
    <scope>NUCLEOTIDE SEQUENCE [LARGE SCALE GENOMIC DNA]</scope>
    <source>
        <strain evidence="16">DSM 100886 HEG_-6_39</strain>
    </source>
</reference>
<dbReference type="PROSITE" id="PS50109">
    <property type="entry name" value="HIS_KIN"/>
    <property type="match status" value="1"/>
</dbReference>
<dbReference type="SUPFAM" id="SSF55785">
    <property type="entry name" value="PYP-like sensor domain (PAS domain)"/>
    <property type="match status" value="1"/>
</dbReference>
<evidence type="ECO:0000256" key="2">
    <source>
        <dbReference type="ARBA" id="ARBA00012438"/>
    </source>
</evidence>
<keyword evidence="3 11" id="KW-0597">Phosphoprotein</keyword>
<evidence type="ECO:0000256" key="10">
    <source>
        <dbReference type="ARBA" id="ARBA00068150"/>
    </source>
</evidence>
<evidence type="ECO:0000256" key="12">
    <source>
        <dbReference type="SAM" id="MobiDB-lite"/>
    </source>
</evidence>
<dbReference type="InterPro" id="IPR003594">
    <property type="entry name" value="HATPase_dom"/>
</dbReference>
<dbReference type="InterPro" id="IPR000014">
    <property type="entry name" value="PAS"/>
</dbReference>
<dbReference type="SMART" id="SM00388">
    <property type="entry name" value="HisKA"/>
    <property type="match status" value="1"/>
</dbReference>
<dbReference type="InterPro" id="IPR036890">
    <property type="entry name" value="HATPase_C_sf"/>
</dbReference>
<dbReference type="InterPro" id="IPR004358">
    <property type="entry name" value="Sig_transdc_His_kin-like_C"/>
</dbReference>
<dbReference type="InterPro" id="IPR013655">
    <property type="entry name" value="PAS_fold_3"/>
</dbReference>
<keyword evidence="8" id="KW-0902">Two-component regulatory system</keyword>
<dbReference type="GO" id="GO:0000155">
    <property type="term" value="F:phosphorelay sensor kinase activity"/>
    <property type="evidence" value="ECO:0007669"/>
    <property type="project" value="InterPro"/>
</dbReference>